<dbReference type="EMBL" id="JH597773">
    <property type="protein sequence ID" value="EHQ07949.1"/>
    <property type="molecule type" value="Genomic_DNA"/>
</dbReference>
<protein>
    <recommendedName>
        <fullName evidence="5">Probable membrane transporter protein</fullName>
    </recommendedName>
</protein>
<keyword evidence="5" id="KW-1003">Cell membrane</keyword>
<keyword evidence="4 5" id="KW-0472">Membrane</keyword>
<keyword evidence="7" id="KW-1185">Reference proteome</keyword>
<dbReference type="HOGENOM" id="CLU_045498_5_4_12"/>
<proteinExistence type="inferred from homology"/>
<evidence type="ECO:0000256" key="5">
    <source>
        <dbReference type="RuleBase" id="RU363041"/>
    </source>
</evidence>
<comment type="similarity">
    <text evidence="5">Belongs to the 4-toluene sulfonate uptake permease (TSUP) (TC 2.A.102) family.</text>
</comment>
<evidence type="ECO:0000313" key="6">
    <source>
        <dbReference type="EMBL" id="EHQ07949.1"/>
    </source>
</evidence>
<dbReference type="PANTHER" id="PTHR43701:SF2">
    <property type="entry name" value="MEMBRANE TRANSPORTER PROTEIN YJNA-RELATED"/>
    <property type="match status" value="1"/>
</dbReference>
<dbReference type="InterPro" id="IPR002781">
    <property type="entry name" value="TM_pro_TauE-like"/>
</dbReference>
<evidence type="ECO:0000256" key="3">
    <source>
        <dbReference type="ARBA" id="ARBA00022989"/>
    </source>
</evidence>
<gene>
    <name evidence="6" type="ORF">Lepil_3289</name>
</gene>
<feature type="transmembrane region" description="Helical" evidence="5">
    <location>
        <begin position="104"/>
        <end position="124"/>
    </location>
</feature>
<dbReference type="GO" id="GO:0005886">
    <property type="term" value="C:plasma membrane"/>
    <property type="evidence" value="ECO:0007669"/>
    <property type="project" value="UniProtKB-SubCell"/>
</dbReference>
<name>H2CGN2_9LEPT</name>
<evidence type="ECO:0000256" key="2">
    <source>
        <dbReference type="ARBA" id="ARBA00022692"/>
    </source>
</evidence>
<dbReference type="Proteomes" id="UP000005737">
    <property type="component" value="Unassembled WGS sequence"/>
</dbReference>
<keyword evidence="3 5" id="KW-1133">Transmembrane helix</keyword>
<comment type="subcellular location">
    <subcellularLocation>
        <location evidence="5">Cell membrane</location>
        <topology evidence="5">Multi-pass membrane protein</topology>
    </subcellularLocation>
    <subcellularLocation>
        <location evidence="1">Membrane</location>
        <topology evidence="1">Multi-pass membrane protein</topology>
    </subcellularLocation>
</comment>
<sequence>MYEIMLLFMVAVLIAIFSASLGIGGGIFSVPVLIYVGSLHGIGQAYLAQMAVATSLLMAFVLSVSASYVNLRTRMVEIGIGLLFALGSVPGAFLGSIVGRFLNFQALTLIFGFFVLLMGLLGLYKIFYGKRKNAAVNTGDAANNKERNQSMTPGRPPSRIWLPVTGIFTGMLSSLTGVGGGIIMVPLFAQFLKGHTIHRSIATSNFSMVLVTLAGSIAYLDTRRLLPEPSVGFYYLPLALPVLAGAIIGGGLGARLGKKVPEQHLKLFLAGLQIFIGARMLWKYSGLFG</sequence>
<dbReference type="InterPro" id="IPR051598">
    <property type="entry name" value="TSUP/Inactive_protease-like"/>
</dbReference>
<reference evidence="6 7" key="1">
    <citation type="submission" date="2011-10" db="EMBL/GenBank/DDBJ databases">
        <title>The Improved High-Quality Draft genome of Leptonema illini DSM 21528.</title>
        <authorList>
            <consortium name="US DOE Joint Genome Institute (JGI-PGF)"/>
            <person name="Lucas S."/>
            <person name="Copeland A."/>
            <person name="Lapidus A."/>
            <person name="Glavina del Rio T."/>
            <person name="Dalin E."/>
            <person name="Tice H."/>
            <person name="Bruce D."/>
            <person name="Goodwin L."/>
            <person name="Pitluck S."/>
            <person name="Peters L."/>
            <person name="Mikhailova N."/>
            <person name="Held B."/>
            <person name="Kyrpides N."/>
            <person name="Mavromatis K."/>
            <person name="Ivanova N."/>
            <person name="Markowitz V."/>
            <person name="Cheng J.-F."/>
            <person name="Hugenholtz P."/>
            <person name="Woyke T."/>
            <person name="Wu D."/>
            <person name="Gronow S."/>
            <person name="Wellnitz S."/>
            <person name="Brambilla E.-M."/>
            <person name="Klenk H.-P."/>
            <person name="Eisen J.A."/>
        </authorList>
    </citation>
    <scope>NUCLEOTIDE SEQUENCE [LARGE SCALE GENOMIC DNA]</scope>
    <source>
        <strain evidence="6 7">DSM 21528</strain>
    </source>
</reference>
<evidence type="ECO:0000256" key="4">
    <source>
        <dbReference type="ARBA" id="ARBA00023136"/>
    </source>
</evidence>
<feature type="transmembrane region" description="Helical" evidence="5">
    <location>
        <begin position="160"/>
        <end position="189"/>
    </location>
</feature>
<feature type="transmembrane region" description="Helical" evidence="5">
    <location>
        <begin position="264"/>
        <end position="282"/>
    </location>
</feature>
<dbReference type="STRING" id="183.GCA_002009735_00397"/>
<keyword evidence="2 5" id="KW-0812">Transmembrane</keyword>
<evidence type="ECO:0000313" key="7">
    <source>
        <dbReference type="Proteomes" id="UP000005737"/>
    </source>
</evidence>
<feature type="transmembrane region" description="Helical" evidence="5">
    <location>
        <begin position="46"/>
        <end position="71"/>
    </location>
</feature>
<feature type="transmembrane region" description="Helical" evidence="5">
    <location>
        <begin position="232"/>
        <end position="252"/>
    </location>
</feature>
<dbReference type="AlphaFoldDB" id="H2CGN2"/>
<dbReference type="RefSeq" id="WP_002774216.1">
    <property type="nucleotide sequence ID" value="NZ_JH597773.1"/>
</dbReference>
<accession>H2CGN2</accession>
<feature type="transmembrane region" description="Helical" evidence="5">
    <location>
        <begin position="78"/>
        <end position="98"/>
    </location>
</feature>
<dbReference type="PANTHER" id="PTHR43701">
    <property type="entry name" value="MEMBRANE TRANSPORTER PROTEIN MJ0441-RELATED"/>
    <property type="match status" value="1"/>
</dbReference>
<evidence type="ECO:0000256" key="1">
    <source>
        <dbReference type="ARBA" id="ARBA00004141"/>
    </source>
</evidence>
<feature type="transmembrane region" description="Helical" evidence="5">
    <location>
        <begin position="201"/>
        <end position="220"/>
    </location>
</feature>
<organism evidence="6 7">
    <name type="scientific">Leptonema illini DSM 21528</name>
    <dbReference type="NCBI Taxonomy" id="929563"/>
    <lineage>
        <taxon>Bacteria</taxon>
        <taxon>Pseudomonadati</taxon>
        <taxon>Spirochaetota</taxon>
        <taxon>Spirochaetia</taxon>
        <taxon>Leptospirales</taxon>
        <taxon>Leptospiraceae</taxon>
        <taxon>Leptonema</taxon>
    </lineage>
</organism>
<dbReference type="Pfam" id="PF01925">
    <property type="entry name" value="TauE"/>
    <property type="match status" value="1"/>
</dbReference>